<dbReference type="Gene3D" id="3.40.50.1240">
    <property type="entry name" value="Phosphoglycerate mutase-like"/>
    <property type="match status" value="1"/>
</dbReference>
<dbReference type="InterPro" id="IPR029033">
    <property type="entry name" value="His_PPase_superfam"/>
</dbReference>
<reference evidence="1 2" key="1">
    <citation type="journal article" date="2019" name="Int. J. Syst. Evol. Microbiol.">
        <title>The Global Catalogue of Microorganisms (GCM) 10K type strain sequencing project: providing services to taxonomists for standard genome sequencing and annotation.</title>
        <authorList>
            <consortium name="The Broad Institute Genomics Platform"/>
            <consortium name="The Broad Institute Genome Sequencing Center for Infectious Disease"/>
            <person name="Wu L."/>
            <person name="Ma J."/>
        </authorList>
    </citation>
    <scope>NUCLEOTIDE SEQUENCE [LARGE SCALE GENOMIC DNA]</scope>
    <source>
        <strain evidence="1 2">JCM 10977</strain>
    </source>
</reference>
<evidence type="ECO:0000313" key="2">
    <source>
        <dbReference type="Proteomes" id="UP001500542"/>
    </source>
</evidence>
<dbReference type="PANTHER" id="PTHR48100">
    <property type="entry name" value="BROAD-SPECIFICITY PHOSPHATASE YOR283W-RELATED"/>
    <property type="match status" value="1"/>
</dbReference>
<dbReference type="Proteomes" id="UP001500542">
    <property type="component" value="Unassembled WGS sequence"/>
</dbReference>
<accession>A0ABN1RQ55</accession>
<dbReference type="PANTHER" id="PTHR48100:SF15">
    <property type="entry name" value="SEDOHEPTULOSE 1,7-BISPHOSPHATASE"/>
    <property type="match status" value="1"/>
</dbReference>
<keyword evidence="2" id="KW-1185">Reference proteome</keyword>
<dbReference type="InterPro" id="IPR050275">
    <property type="entry name" value="PGM_Phosphatase"/>
</dbReference>
<dbReference type="CDD" id="cd07067">
    <property type="entry name" value="HP_PGM_like"/>
    <property type="match status" value="1"/>
</dbReference>
<dbReference type="InterPro" id="IPR013078">
    <property type="entry name" value="His_Pase_superF_clade-1"/>
</dbReference>
<name>A0ABN1RQ55_9ACTN</name>
<gene>
    <name evidence="1" type="ORF">GCM10009554_78110</name>
</gene>
<protein>
    <submittedName>
        <fullName evidence="1">Acid phosphatase</fullName>
    </submittedName>
</protein>
<dbReference type="SMART" id="SM00855">
    <property type="entry name" value="PGAM"/>
    <property type="match status" value="1"/>
</dbReference>
<dbReference type="Pfam" id="PF00300">
    <property type="entry name" value="His_Phos_1"/>
    <property type="match status" value="1"/>
</dbReference>
<dbReference type="SUPFAM" id="SSF53254">
    <property type="entry name" value="Phosphoglycerate mutase-like"/>
    <property type="match status" value="1"/>
</dbReference>
<dbReference type="EMBL" id="BAAAHK010000022">
    <property type="protein sequence ID" value="GAA0961516.1"/>
    <property type="molecule type" value="Genomic_DNA"/>
</dbReference>
<proteinExistence type="predicted"/>
<evidence type="ECO:0000313" key="1">
    <source>
        <dbReference type="EMBL" id="GAA0961516.1"/>
    </source>
</evidence>
<comment type="caution">
    <text evidence="1">The sequence shown here is derived from an EMBL/GenBank/DDBJ whole genome shotgun (WGS) entry which is preliminary data.</text>
</comment>
<sequence length="216" mass="24155">MPVLLVKGSRWVDRLFCDDVRVSTHAESAERKDRLWLVRHGETEWSKSGRHTSTTDLPLTAEGERIAASLAERLTGHDFDLVLTSPRQRARRTAELAGFPKAEVDDDLVEWDYGDYEGITTADIRKTVPGWTVWADPVPNGETPAQVSSRLDRVNARIAAVDGDVLVFGHSHALRALTARWLELDVTEGRHFVLNTATISILGWERGSPAIHQWNA</sequence>
<organism evidence="1 2">
    <name type="scientific">Kribbella koreensis</name>
    <dbReference type="NCBI Taxonomy" id="57909"/>
    <lineage>
        <taxon>Bacteria</taxon>
        <taxon>Bacillati</taxon>
        <taxon>Actinomycetota</taxon>
        <taxon>Actinomycetes</taxon>
        <taxon>Propionibacteriales</taxon>
        <taxon>Kribbellaceae</taxon>
        <taxon>Kribbella</taxon>
    </lineage>
</organism>